<dbReference type="PANTHER" id="PTHR33698">
    <property type="entry name" value="NUCLEAR TRANSPORT FACTOR 2 (NTF2)-LIKE PROTEIN"/>
    <property type="match status" value="1"/>
</dbReference>
<proteinExistence type="predicted"/>
<dbReference type="SUPFAM" id="SSF54427">
    <property type="entry name" value="NTF2-like"/>
    <property type="match status" value="1"/>
</dbReference>
<evidence type="ECO:0000313" key="2">
    <source>
        <dbReference type="EMBL" id="GFQ00630.1"/>
    </source>
</evidence>
<keyword evidence="3" id="KW-1185">Reference proteome</keyword>
<dbReference type="EMBL" id="BMAC01000636">
    <property type="protein sequence ID" value="GFQ00630.1"/>
    <property type="molecule type" value="Genomic_DNA"/>
</dbReference>
<dbReference type="OrthoDB" id="201750at2759"/>
<protein>
    <recommendedName>
        <fullName evidence="1">SnoaL-like domain-containing protein</fullName>
    </recommendedName>
</protein>
<name>A0A830CNR5_9LAMI</name>
<evidence type="ECO:0000313" key="3">
    <source>
        <dbReference type="Proteomes" id="UP000653305"/>
    </source>
</evidence>
<dbReference type="Pfam" id="PF12680">
    <property type="entry name" value="SnoaL_2"/>
    <property type="match status" value="1"/>
</dbReference>
<organism evidence="2 3">
    <name type="scientific">Phtheirospermum japonicum</name>
    <dbReference type="NCBI Taxonomy" id="374723"/>
    <lineage>
        <taxon>Eukaryota</taxon>
        <taxon>Viridiplantae</taxon>
        <taxon>Streptophyta</taxon>
        <taxon>Embryophyta</taxon>
        <taxon>Tracheophyta</taxon>
        <taxon>Spermatophyta</taxon>
        <taxon>Magnoliopsida</taxon>
        <taxon>eudicotyledons</taxon>
        <taxon>Gunneridae</taxon>
        <taxon>Pentapetalae</taxon>
        <taxon>asterids</taxon>
        <taxon>lamiids</taxon>
        <taxon>Lamiales</taxon>
        <taxon>Orobanchaceae</taxon>
        <taxon>Orobanchaceae incertae sedis</taxon>
        <taxon>Phtheirospermum</taxon>
    </lineage>
</organism>
<gene>
    <name evidence="2" type="ORF">PHJA_002206900</name>
</gene>
<dbReference type="Proteomes" id="UP000653305">
    <property type="component" value="Unassembled WGS sequence"/>
</dbReference>
<reference evidence="2" key="1">
    <citation type="submission" date="2020-07" db="EMBL/GenBank/DDBJ databases">
        <title>Ethylene signaling mediates host invasion by parasitic plants.</title>
        <authorList>
            <person name="Yoshida S."/>
        </authorList>
    </citation>
    <scope>NUCLEOTIDE SEQUENCE</scope>
    <source>
        <strain evidence="2">Okayama</strain>
    </source>
</reference>
<evidence type="ECO:0000259" key="1">
    <source>
        <dbReference type="Pfam" id="PF12680"/>
    </source>
</evidence>
<feature type="domain" description="SnoaL-like" evidence="1">
    <location>
        <begin position="87"/>
        <end position="182"/>
    </location>
</feature>
<comment type="caution">
    <text evidence="2">The sequence shown here is derived from an EMBL/GenBank/DDBJ whole genome shotgun (WGS) entry which is preliminary data.</text>
</comment>
<dbReference type="InterPro" id="IPR032710">
    <property type="entry name" value="NTF2-like_dom_sf"/>
</dbReference>
<sequence>MTIHAYPTFHFCPSHLKPDLHIHSPAITATCTNQAILRNATFQNYGNCAVPAVRSISNHLVPRSNNPTPPAAVVSTETELESAANVVRKFYGGINGRDLASVEDLIAVNCIYEDLVFPKPFIGRKAILDFFSQFIDSISRDLQFAIDDISEEDSSAVGVTWHLEWKGKPFPFSRGCSFYRLDVINGQRQIV</sequence>
<dbReference type="Gene3D" id="3.10.450.50">
    <property type="match status" value="1"/>
</dbReference>
<dbReference type="InterPro" id="IPR037401">
    <property type="entry name" value="SnoaL-like"/>
</dbReference>
<dbReference type="AlphaFoldDB" id="A0A830CNR5"/>
<accession>A0A830CNR5</accession>
<dbReference type="PANTHER" id="PTHR33698:SF3">
    <property type="entry name" value="OS09G0266000 PROTEIN"/>
    <property type="match status" value="1"/>
</dbReference>